<comment type="caution">
    <text evidence="1">The sequence shown here is derived from an EMBL/GenBank/DDBJ whole genome shotgun (WGS) entry which is preliminary data.</text>
</comment>
<dbReference type="EMBL" id="CAJHJT010000012">
    <property type="protein sequence ID" value="CAD7000659.1"/>
    <property type="molecule type" value="Genomic_DNA"/>
</dbReference>
<name>A0A811UNI8_CERCA</name>
<dbReference type="Proteomes" id="UP000606786">
    <property type="component" value="Unassembled WGS sequence"/>
</dbReference>
<sequence length="144" mass="15899">MVNRKTETTRSNLGRYSQQALQTDSSSELARPVLSKENGIQFALACCWGKLHKYKSEHFIRNSLFLPDNAAIFRKPIAFGDIPAIVCWHCAGKLYVINGLLQLALHVPAVLGEGQQQHPHAVTSAHKPINNELQNGKLKATKGS</sequence>
<proteinExistence type="predicted"/>
<gene>
    <name evidence="1" type="ORF">CCAP1982_LOCUS9133</name>
</gene>
<evidence type="ECO:0000313" key="2">
    <source>
        <dbReference type="Proteomes" id="UP000606786"/>
    </source>
</evidence>
<keyword evidence="2" id="KW-1185">Reference proteome</keyword>
<protein>
    <submittedName>
        <fullName evidence="1">(Mediterranean fruit fly) hypothetical protein</fullName>
    </submittedName>
</protein>
<organism evidence="1 2">
    <name type="scientific">Ceratitis capitata</name>
    <name type="common">Mediterranean fruit fly</name>
    <name type="synonym">Tephritis capitata</name>
    <dbReference type="NCBI Taxonomy" id="7213"/>
    <lineage>
        <taxon>Eukaryota</taxon>
        <taxon>Metazoa</taxon>
        <taxon>Ecdysozoa</taxon>
        <taxon>Arthropoda</taxon>
        <taxon>Hexapoda</taxon>
        <taxon>Insecta</taxon>
        <taxon>Pterygota</taxon>
        <taxon>Neoptera</taxon>
        <taxon>Endopterygota</taxon>
        <taxon>Diptera</taxon>
        <taxon>Brachycera</taxon>
        <taxon>Muscomorpha</taxon>
        <taxon>Tephritoidea</taxon>
        <taxon>Tephritidae</taxon>
        <taxon>Ceratitis</taxon>
        <taxon>Ceratitis</taxon>
    </lineage>
</organism>
<reference evidence="1" key="1">
    <citation type="submission" date="2020-11" db="EMBL/GenBank/DDBJ databases">
        <authorList>
            <person name="Whitehead M."/>
        </authorList>
    </citation>
    <scope>NUCLEOTIDE SEQUENCE</scope>
    <source>
        <strain evidence="1">EGII</strain>
    </source>
</reference>
<dbReference type="AlphaFoldDB" id="A0A811UNI8"/>
<evidence type="ECO:0000313" key="1">
    <source>
        <dbReference type="EMBL" id="CAD7000659.1"/>
    </source>
</evidence>
<accession>A0A811UNI8</accession>